<feature type="compositionally biased region" description="Polar residues" evidence="1">
    <location>
        <begin position="154"/>
        <end position="169"/>
    </location>
</feature>
<reference evidence="2 3" key="1">
    <citation type="journal article" date="2018" name="Sci. Data">
        <title>The draft genome sequence of cork oak.</title>
        <authorList>
            <person name="Ramos A.M."/>
            <person name="Usie A."/>
            <person name="Barbosa P."/>
            <person name="Barros P.M."/>
            <person name="Capote T."/>
            <person name="Chaves I."/>
            <person name="Simoes F."/>
            <person name="Abreu I."/>
            <person name="Carrasquinho I."/>
            <person name="Faro C."/>
            <person name="Guimaraes J.B."/>
            <person name="Mendonca D."/>
            <person name="Nobrega F."/>
            <person name="Rodrigues L."/>
            <person name="Saibo N.J.M."/>
            <person name="Varela M.C."/>
            <person name="Egas C."/>
            <person name="Matos J."/>
            <person name="Miguel C.M."/>
            <person name="Oliveira M.M."/>
            <person name="Ricardo C.P."/>
            <person name="Goncalves S."/>
        </authorList>
    </citation>
    <scope>NUCLEOTIDE SEQUENCE [LARGE SCALE GENOMIC DNA]</scope>
    <source>
        <strain evidence="3">cv. HL8</strain>
    </source>
</reference>
<feature type="compositionally biased region" description="Low complexity" evidence="1">
    <location>
        <begin position="126"/>
        <end position="147"/>
    </location>
</feature>
<feature type="compositionally biased region" description="Basic and acidic residues" evidence="1">
    <location>
        <begin position="204"/>
        <end position="219"/>
    </location>
</feature>
<accession>A0AAW0LE37</accession>
<feature type="compositionally biased region" description="Basic and acidic residues" evidence="1">
    <location>
        <begin position="1545"/>
        <end position="1562"/>
    </location>
</feature>
<feature type="compositionally biased region" description="Basic and acidic residues" evidence="1">
    <location>
        <begin position="1578"/>
        <end position="1587"/>
    </location>
</feature>
<feature type="region of interest" description="Disordered" evidence="1">
    <location>
        <begin position="733"/>
        <end position="950"/>
    </location>
</feature>
<dbReference type="PANTHER" id="PTHR34805">
    <property type="entry name" value="PROTEIN MODIFIER OF SNC1 1"/>
    <property type="match status" value="1"/>
</dbReference>
<dbReference type="EMBL" id="PKMF04000108">
    <property type="protein sequence ID" value="KAK7849800.1"/>
    <property type="molecule type" value="Genomic_DNA"/>
</dbReference>
<feature type="compositionally biased region" description="Basic and acidic residues" evidence="1">
    <location>
        <begin position="453"/>
        <end position="467"/>
    </location>
</feature>
<dbReference type="Proteomes" id="UP000237347">
    <property type="component" value="Unassembled WGS sequence"/>
</dbReference>
<protein>
    <submittedName>
        <fullName evidence="2">Protein modifier of snc1 1</fullName>
    </submittedName>
</protein>
<feature type="compositionally biased region" description="Polar residues" evidence="1">
    <location>
        <begin position="1114"/>
        <end position="1130"/>
    </location>
</feature>
<feature type="compositionally biased region" description="Polar residues" evidence="1">
    <location>
        <begin position="532"/>
        <end position="546"/>
    </location>
</feature>
<feature type="compositionally biased region" description="Polar residues" evidence="1">
    <location>
        <begin position="427"/>
        <end position="440"/>
    </location>
</feature>
<feature type="compositionally biased region" description="Basic residues" evidence="1">
    <location>
        <begin position="980"/>
        <end position="993"/>
    </location>
</feature>
<evidence type="ECO:0000313" key="3">
    <source>
        <dbReference type="Proteomes" id="UP000237347"/>
    </source>
</evidence>
<feature type="compositionally biased region" description="Polar residues" evidence="1">
    <location>
        <begin position="1035"/>
        <end position="1049"/>
    </location>
</feature>
<feature type="compositionally biased region" description="Low complexity" evidence="1">
    <location>
        <begin position="89"/>
        <end position="111"/>
    </location>
</feature>
<feature type="compositionally biased region" description="Low complexity" evidence="1">
    <location>
        <begin position="13"/>
        <end position="23"/>
    </location>
</feature>
<keyword evidence="3" id="KW-1185">Reference proteome</keyword>
<feature type="compositionally biased region" description="Basic and acidic residues" evidence="1">
    <location>
        <begin position="776"/>
        <end position="796"/>
    </location>
</feature>
<feature type="region of interest" description="Disordered" evidence="1">
    <location>
        <begin position="972"/>
        <end position="1587"/>
    </location>
</feature>
<sequence length="1587" mass="171634">MTSSMLSGERRWGAASASARRGGMTVLGKVTVPKPINLPSQRLENHGLDPSVEIVPRGTLSWGSRSSSSTSNAWGSSALSPRADGGTGSPSHLSGRPSSGGSSTRPSTAGSDRAHEPTANAWGPNSRPSSASGALTSSQTSLTSLRPRSAETRPGSSQLSRFAEQSSENPGPWSAAGTAEKLGVMAPKKDAFSLTSGDFPTLGSEKDISGKNTESQDHGSHRRPGSSSGGIALPKERSGASTVGDVSVNANVKSGTANSWVRDLPAYSDEGVTTGAERWQGDPHPYPNPSIPPQHYEAWHGPPVTNPPGWFRPPGGPPYGAPVAPGGFPMEPFYYRTQIPPTALANPQPGPPPGGAPRGHHPKNGDLYRPHMPDAYIRPGMPMRPGFFPGPVAYEGYYGPPIGYHASNERDVPFMGMAAGPHVYNRYPSQNAPEPGNSQGRSGGYGSTGKTSAAEHVESGHHHDPRGPYKVLLKQQNCWEGKNEEKKWEGTVATNAAYVEKGDQPGISSLENDRRSDYRNDEEMALRRTETSQEVSSQTYDNQRSYSSVPVKVKSPESVGNMRGLDDISMTHLEHTSPGLQEVQGPVSAVPKDSSLIQKIEGLNAKARASDGRHDITSVSSLEERKDKFQVQNAKANHSTNEVGSGFVYTERTHTTGMTNSASREMGFSAGDKSLESTVVSGTTISRRSTHGVQGRGGNRGRGALNSQEVDGWRKKFPVVDSPSVVLASHSDVHVHDHHTSVEASAKSGPYPVARDERESADPVSDPSDYQAQRPKLRELEQRAKQLKEEEEERTRRQMAKAHAKLEELNKRKQSMDGSNQQSEDALSGAIQNKQELNVVPQISEGSTGRVEQSCVLSGELPPEKPKSANREPLVQNQSGSLQRDAECADVAHVNNAPHVHDGNASKQKRMNYKQKQNILSEKKIDEKSISTHNDEAPKSHPDAAGKVTVSVGGLASESALSCESSLPVNANAMAESSVHQRKKNGRSGKNKHKAESASSMAALQSSESKETNHVNASVESGRPKASESELDPNSIESVTISKDANQLPEQRLSLPSEDHGRVNSQGKSQQSRRMPRNPHVNRSAERIQSDVIWAPVRSQNKADTEEASHKNVVESSISSVKSDHQVQSNPKKRAEMERYIPKPVAKEMAQQGCIQQPVASSINQNTSDETVGKADSSSQFTEFSQPASSPSGKVGLPFESRNGDGRQNKQGKAHGSWRQRGSMESVGVQSMQEGPSSYPDRNVQKSVEDFQPQKPDVNSVKEQPKYSEESNASDGWNIHNHSDSVPPVAVSVIKDQGVTGRTKRHPLKGQKGMGNNNDSDHKKINTHSSASEMSQSDLPTTSKENRGLGERSTAHWQPKSQMSSANYQRGGRTNSGQSVDGEVAWTNKKEYTPQGEVPLAAQQDKSLGEVVPQPHHDESPSKKCTAEEALNVGHQEAKRGRKVGSLKGRTHSPNRVHVSPVEHAPANIDVRHEQRSSSGFRKSGNQNNNRFGRGNESRGDWNSSGQDSKHNNQPVNWERQRHNSHYEYQPVGPFNNNKSNNAEGPKDGTHNAGPRFRERGPSHSRRGGGNFYGRQSGNDRVDAGYE</sequence>
<gene>
    <name evidence="2" type="primary">MOS1</name>
    <name evidence="2" type="ORF">CFP56_002273</name>
</gene>
<feature type="compositionally biased region" description="Basic and acidic residues" evidence="1">
    <location>
        <begin position="1101"/>
        <end position="1113"/>
    </location>
</feature>
<feature type="compositionally biased region" description="Polar residues" evidence="1">
    <location>
        <begin position="1501"/>
        <end position="1516"/>
    </location>
</feature>
<name>A0AAW0LE37_QUESU</name>
<organism evidence="2 3">
    <name type="scientific">Quercus suber</name>
    <name type="common">Cork oak</name>
    <dbReference type="NCBI Taxonomy" id="58331"/>
    <lineage>
        <taxon>Eukaryota</taxon>
        <taxon>Viridiplantae</taxon>
        <taxon>Streptophyta</taxon>
        <taxon>Embryophyta</taxon>
        <taxon>Tracheophyta</taxon>
        <taxon>Spermatophyta</taxon>
        <taxon>Magnoliopsida</taxon>
        <taxon>eudicotyledons</taxon>
        <taxon>Gunneridae</taxon>
        <taxon>Pentapetalae</taxon>
        <taxon>rosids</taxon>
        <taxon>fabids</taxon>
        <taxon>Fagales</taxon>
        <taxon>Fagaceae</taxon>
        <taxon>Quercus</taxon>
    </lineage>
</organism>
<feature type="region of interest" description="Disordered" evidence="1">
    <location>
        <begin position="341"/>
        <end position="370"/>
    </location>
</feature>
<feature type="compositionally biased region" description="Polar residues" evidence="1">
    <location>
        <begin position="997"/>
        <end position="1007"/>
    </location>
</feature>
<feature type="compositionally biased region" description="Polar residues" evidence="1">
    <location>
        <begin position="816"/>
        <end position="836"/>
    </location>
</feature>
<feature type="compositionally biased region" description="Polar residues" evidence="1">
    <location>
        <begin position="1153"/>
        <end position="1192"/>
    </location>
</feature>
<feature type="compositionally biased region" description="Basic and acidic residues" evidence="1">
    <location>
        <begin position="1415"/>
        <end position="1427"/>
    </location>
</feature>
<evidence type="ECO:0000313" key="2">
    <source>
        <dbReference type="EMBL" id="KAK7849800.1"/>
    </source>
</evidence>
<feature type="region of interest" description="Disordered" evidence="1">
    <location>
        <begin position="426"/>
        <end position="469"/>
    </location>
</feature>
<feature type="region of interest" description="Disordered" evidence="1">
    <location>
        <begin position="1"/>
        <end position="177"/>
    </location>
</feature>
<dbReference type="PANTHER" id="PTHR34805:SF1">
    <property type="entry name" value="PROTEIN MODIFIER OF SNC1 1"/>
    <property type="match status" value="1"/>
</dbReference>
<dbReference type="InterPro" id="IPR038808">
    <property type="entry name" value="MOS1-like"/>
</dbReference>
<feature type="compositionally biased region" description="Low complexity" evidence="1">
    <location>
        <begin position="547"/>
        <end position="559"/>
    </location>
</feature>
<feature type="region of interest" description="Disordered" evidence="1">
    <location>
        <begin position="194"/>
        <end position="246"/>
    </location>
</feature>
<feature type="region of interest" description="Disordered" evidence="1">
    <location>
        <begin position="500"/>
        <end position="564"/>
    </location>
</feature>
<proteinExistence type="predicted"/>
<feature type="compositionally biased region" description="Polar residues" evidence="1">
    <location>
        <begin position="1063"/>
        <end position="1073"/>
    </location>
</feature>
<evidence type="ECO:0000256" key="1">
    <source>
        <dbReference type="SAM" id="MobiDB-lite"/>
    </source>
</evidence>
<feature type="compositionally biased region" description="Basic and acidic residues" evidence="1">
    <location>
        <begin position="1344"/>
        <end position="1354"/>
    </location>
</feature>
<feature type="region of interest" description="Disordered" evidence="1">
    <location>
        <begin position="680"/>
        <end position="706"/>
    </location>
</feature>
<feature type="compositionally biased region" description="Low complexity" evidence="1">
    <location>
        <begin position="57"/>
        <end position="80"/>
    </location>
</feature>
<feature type="compositionally biased region" description="Basic and acidic residues" evidence="1">
    <location>
        <begin position="804"/>
        <end position="815"/>
    </location>
</feature>
<feature type="compositionally biased region" description="Polar residues" evidence="1">
    <location>
        <begin position="1327"/>
        <end position="1343"/>
    </location>
</feature>
<feature type="compositionally biased region" description="Basic residues" evidence="1">
    <location>
        <begin position="1440"/>
        <end position="1455"/>
    </location>
</feature>
<comment type="caution">
    <text evidence="2">The sequence shown here is derived from an EMBL/GenBank/DDBJ whole genome shotgun (WGS) entry which is preliminary data.</text>
</comment>
<dbReference type="GO" id="GO:0040029">
    <property type="term" value="P:epigenetic regulation of gene expression"/>
    <property type="evidence" value="ECO:0007669"/>
    <property type="project" value="TreeGrafter"/>
</dbReference>
<feature type="compositionally biased region" description="Basic and acidic residues" evidence="1">
    <location>
        <begin position="511"/>
        <end position="531"/>
    </location>
</feature>
<feature type="compositionally biased region" description="Polar residues" evidence="1">
    <location>
        <begin position="1355"/>
        <end position="1379"/>
    </location>
</feature>
<feature type="compositionally biased region" description="Basic and acidic residues" evidence="1">
    <location>
        <begin position="921"/>
        <end position="944"/>
    </location>
</feature>